<dbReference type="EMBL" id="JAMZMK010011795">
    <property type="protein sequence ID" value="KAI7725977.1"/>
    <property type="molecule type" value="Genomic_DNA"/>
</dbReference>
<dbReference type="AlphaFoldDB" id="A0AAD5BM98"/>
<accession>A0AAD5BM98</accession>
<reference evidence="1" key="1">
    <citation type="submission" date="2022-06" db="EMBL/GenBank/DDBJ databases">
        <title>Uncovering the hologenomic basis of an extraordinary plant invasion.</title>
        <authorList>
            <person name="Bieker V.C."/>
            <person name="Martin M.D."/>
            <person name="Gilbert T."/>
            <person name="Hodgins K."/>
            <person name="Battlay P."/>
            <person name="Petersen B."/>
            <person name="Wilson J."/>
        </authorList>
    </citation>
    <scope>NUCLEOTIDE SEQUENCE</scope>
    <source>
        <strain evidence="1">AA19_3_7</strain>
        <tissue evidence="1">Leaf</tissue>
    </source>
</reference>
<protein>
    <submittedName>
        <fullName evidence="1">Uncharacterized protein</fullName>
    </submittedName>
</protein>
<name>A0AAD5BM98_AMBAR</name>
<organism evidence="1 2">
    <name type="scientific">Ambrosia artemisiifolia</name>
    <name type="common">Common ragweed</name>
    <dbReference type="NCBI Taxonomy" id="4212"/>
    <lineage>
        <taxon>Eukaryota</taxon>
        <taxon>Viridiplantae</taxon>
        <taxon>Streptophyta</taxon>
        <taxon>Embryophyta</taxon>
        <taxon>Tracheophyta</taxon>
        <taxon>Spermatophyta</taxon>
        <taxon>Magnoliopsida</taxon>
        <taxon>eudicotyledons</taxon>
        <taxon>Gunneridae</taxon>
        <taxon>Pentapetalae</taxon>
        <taxon>asterids</taxon>
        <taxon>campanulids</taxon>
        <taxon>Asterales</taxon>
        <taxon>Asteraceae</taxon>
        <taxon>Asteroideae</taxon>
        <taxon>Heliantheae alliance</taxon>
        <taxon>Heliantheae</taxon>
        <taxon>Ambrosia</taxon>
    </lineage>
</organism>
<proteinExistence type="predicted"/>
<dbReference type="Proteomes" id="UP001206925">
    <property type="component" value="Unassembled WGS sequence"/>
</dbReference>
<keyword evidence="2" id="KW-1185">Reference proteome</keyword>
<evidence type="ECO:0000313" key="1">
    <source>
        <dbReference type="EMBL" id="KAI7725977.1"/>
    </source>
</evidence>
<comment type="caution">
    <text evidence="1">The sequence shown here is derived from an EMBL/GenBank/DDBJ whole genome shotgun (WGS) entry which is preliminary data.</text>
</comment>
<evidence type="ECO:0000313" key="2">
    <source>
        <dbReference type="Proteomes" id="UP001206925"/>
    </source>
</evidence>
<feature type="non-terminal residue" evidence="1">
    <location>
        <position position="150"/>
    </location>
</feature>
<sequence>MTLIQHFFLSIVFYNKPMNSWSLKCLSNNLWREMFLGMIESGNTIGVISDGTGESRSGVVQLACDGVIDFVGIRHLLNGTKENRWKRLLPSRTRLKAGLKRTELRFYMGWQVNLHPTQQETTCCACSYQRDTTNTFVVNVLPFHNSEFFI</sequence>
<gene>
    <name evidence="1" type="ORF">M8C21_030196</name>
</gene>